<dbReference type="AlphaFoldDB" id="A0A438FM15"/>
<proteinExistence type="predicted"/>
<accession>A0A438FM15</accession>
<dbReference type="PANTHER" id="PTHR31704">
    <property type="entry name" value="MYB/SANT-LIKE DNA-BINDING DOMAIN PROTEIN-RELATED"/>
    <property type="match status" value="1"/>
</dbReference>
<comment type="caution">
    <text evidence="1">The sequence shown here is derived from an EMBL/GenBank/DDBJ whole genome shotgun (WGS) entry which is preliminary data.</text>
</comment>
<reference evidence="1 2" key="1">
    <citation type="journal article" date="2018" name="PLoS Genet.">
        <title>Population sequencing reveals clonal diversity and ancestral inbreeding in the grapevine cultivar Chardonnay.</title>
        <authorList>
            <person name="Roach M.J."/>
            <person name="Johnson D.L."/>
            <person name="Bohlmann J."/>
            <person name="van Vuuren H.J."/>
            <person name="Jones S.J."/>
            <person name="Pretorius I.S."/>
            <person name="Schmidt S.A."/>
            <person name="Borneman A.R."/>
        </authorList>
    </citation>
    <scope>NUCLEOTIDE SEQUENCE [LARGE SCALE GENOMIC DNA]</scope>
    <source>
        <strain evidence="2">cv. Chardonnay</strain>
        <tissue evidence="1">Leaf</tissue>
    </source>
</reference>
<organism evidence="1 2">
    <name type="scientific">Vitis vinifera</name>
    <name type="common">Grape</name>
    <dbReference type="NCBI Taxonomy" id="29760"/>
    <lineage>
        <taxon>Eukaryota</taxon>
        <taxon>Viridiplantae</taxon>
        <taxon>Streptophyta</taxon>
        <taxon>Embryophyta</taxon>
        <taxon>Tracheophyta</taxon>
        <taxon>Spermatophyta</taxon>
        <taxon>Magnoliopsida</taxon>
        <taxon>eudicotyledons</taxon>
        <taxon>Gunneridae</taxon>
        <taxon>Pentapetalae</taxon>
        <taxon>rosids</taxon>
        <taxon>Vitales</taxon>
        <taxon>Vitaceae</taxon>
        <taxon>Viteae</taxon>
        <taxon>Vitis</taxon>
    </lineage>
</organism>
<gene>
    <name evidence="1" type="ORF">CK203_045827</name>
</gene>
<evidence type="ECO:0000313" key="2">
    <source>
        <dbReference type="Proteomes" id="UP000288805"/>
    </source>
</evidence>
<dbReference type="Proteomes" id="UP000288805">
    <property type="component" value="Unassembled WGS sequence"/>
</dbReference>
<sequence length="164" mass="18950">MRQTINASNEWWDKKLNENPKAIKLETKGLKNVEQLDILFQDIVVTNEGASSQGFVGQDADDSSKLLPNLLWKKKNEGRRKRKRDETKFEVMAIQLEHICSIVENRSSISYRADKLGCSIVEVMKIIRGMPEVKNDFELYMKTIDIMVVKENKEMFVALEDPTN</sequence>
<dbReference type="PANTHER" id="PTHR31704:SF37">
    <property type="entry name" value="HEAT SHOCK PROTEIN"/>
    <property type="match status" value="1"/>
</dbReference>
<evidence type="ECO:0000313" key="1">
    <source>
        <dbReference type="EMBL" id="RVW61032.1"/>
    </source>
</evidence>
<name>A0A438FM15_VITVI</name>
<dbReference type="EMBL" id="QGNW01000843">
    <property type="protein sequence ID" value="RVW61032.1"/>
    <property type="molecule type" value="Genomic_DNA"/>
</dbReference>
<protein>
    <submittedName>
        <fullName evidence="1">Uncharacterized protein</fullName>
    </submittedName>
</protein>